<feature type="compositionally biased region" description="Polar residues" evidence="1">
    <location>
        <begin position="1"/>
        <end position="10"/>
    </location>
</feature>
<feature type="region of interest" description="Disordered" evidence="1">
    <location>
        <begin position="1"/>
        <end position="57"/>
    </location>
</feature>
<evidence type="ECO:0000256" key="1">
    <source>
        <dbReference type="SAM" id="MobiDB-lite"/>
    </source>
</evidence>
<reference evidence="2 3" key="1">
    <citation type="submission" date="2023-02" db="EMBL/GenBank/DDBJ databases">
        <title>LHISI_Scaffold_Assembly.</title>
        <authorList>
            <person name="Stuart O.P."/>
            <person name="Cleave R."/>
            <person name="Magrath M.J.L."/>
            <person name="Mikheyev A.S."/>
        </authorList>
    </citation>
    <scope>NUCLEOTIDE SEQUENCE [LARGE SCALE GENOMIC DNA]</scope>
    <source>
        <strain evidence="2">Daus_M_001</strain>
        <tissue evidence="2">Leg muscle</tissue>
    </source>
</reference>
<dbReference type="Proteomes" id="UP001159363">
    <property type="component" value="Chromosome 16"/>
</dbReference>
<feature type="compositionally biased region" description="Acidic residues" evidence="1">
    <location>
        <begin position="12"/>
        <end position="31"/>
    </location>
</feature>
<proteinExistence type="predicted"/>
<comment type="caution">
    <text evidence="2">The sequence shown here is derived from an EMBL/GenBank/DDBJ whole genome shotgun (WGS) entry which is preliminary data.</text>
</comment>
<feature type="compositionally biased region" description="Basic and acidic residues" evidence="1">
    <location>
        <begin position="32"/>
        <end position="45"/>
    </location>
</feature>
<dbReference type="EMBL" id="JARBHB010000017">
    <property type="protein sequence ID" value="KAJ8866155.1"/>
    <property type="molecule type" value="Genomic_DNA"/>
</dbReference>
<accession>A0ABQ9G0Y4</accession>
<keyword evidence="3" id="KW-1185">Reference proteome</keyword>
<evidence type="ECO:0000313" key="2">
    <source>
        <dbReference type="EMBL" id="KAJ8866155.1"/>
    </source>
</evidence>
<organism evidence="2 3">
    <name type="scientific">Dryococelus australis</name>
    <dbReference type="NCBI Taxonomy" id="614101"/>
    <lineage>
        <taxon>Eukaryota</taxon>
        <taxon>Metazoa</taxon>
        <taxon>Ecdysozoa</taxon>
        <taxon>Arthropoda</taxon>
        <taxon>Hexapoda</taxon>
        <taxon>Insecta</taxon>
        <taxon>Pterygota</taxon>
        <taxon>Neoptera</taxon>
        <taxon>Polyneoptera</taxon>
        <taxon>Phasmatodea</taxon>
        <taxon>Verophasmatodea</taxon>
        <taxon>Anareolatae</taxon>
        <taxon>Phasmatidae</taxon>
        <taxon>Eurycanthinae</taxon>
        <taxon>Dryococelus</taxon>
    </lineage>
</organism>
<name>A0ABQ9G0Y4_9NEOP</name>
<gene>
    <name evidence="2" type="ORF">PR048_033679</name>
</gene>
<sequence length="85" mass="9416">MAGTSSQRTVTEGEEQFDDVESDISECEDSQEDSKHDTRSEHSEYEEGSVGLNGPNNVIFFYGKGSRPFKWSANPSQRPSARTPA</sequence>
<protein>
    <submittedName>
        <fullName evidence="2">Uncharacterized protein</fullName>
    </submittedName>
</protein>
<evidence type="ECO:0000313" key="3">
    <source>
        <dbReference type="Proteomes" id="UP001159363"/>
    </source>
</evidence>